<keyword evidence="1" id="KW-0433">Leucine-rich repeat</keyword>
<accession>A0A1I7SB70</accession>
<sequence>MIVPAKVSIVHPEKPKSKPIGPAKCALNFDTKQKRGKLLVMKIRCATNQRLECINEITEGNCSLINPKDPSKLTFSFLRPLQHVLLSTLTAINKENILFVVDHFLHSKHNSQEDLLKIKRLFCNAHNPTTVAKVLASDGPKKLELRGEAAKADSKQRKSYPKSIENLVIEGEIPLDLRPFALKNLTTLRLKVAMSAETSKDMLYLMNLSRLTKLEELDLSDNGLTDLPDKVYRSFPKSLRVLNLSKNSLKTLPESLDHLTEIIKLDVSHNEIKKIGETFYKWTKLRDLRLDHNQISFIPKTLVERKRFEVITVYENNIMPRGSGIVKIPMDDVYQLQVFSIIKLMNMGLKPEQIFPPAWNVKFFAHTCFSCHKYIFEGLYLENYIDIATISQSVITGGGYHGHHLWAYGYCCNSCYRGPAENQKSDRYLF</sequence>
<evidence type="ECO:0000313" key="6">
    <source>
        <dbReference type="Proteomes" id="UP000659654"/>
    </source>
</evidence>
<reference evidence="4" key="2">
    <citation type="submission" date="2020-09" db="EMBL/GenBank/DDBJ databases">
        <authorList>
            <person name="Kikuchi T."/>
        </authorList>
    </citation>
    <scope>NUCLEOTIDE SEQUENCE</scope>
    <source>
        <strain evidence="4">Ka4C1</strain>
    </source>
</reference>
<dbReference type="InterPro" id="IPR032675">
    <property type="entry name" value="LRR_dom_sf"/>
</dbReference>
<keyword evidence="2" id="KW-0677">Repeat</keyword>
<dbReference type="SUPFAM" id="SSF52058">
    <property type="entry name" value="L domain-like"/>
    <property type="match status" value="1"/>
</dbReference>
<evidence type="ECO:0000313" key="5">
    <source>
        <dbReference type="Proteomes" id="UP000095284"/>
    </source>
</evidence>
<proteinExistence type="inferred from homology"/>
<dbReference type="SMR" id="A0A1I7SB70"/>
<comment type="similarity">
    <text evidence="3">Belongs to the SHOC2 family.</text>
</comment>
<dbReference type="Proteomes" id="UP000095284">
    <property type="component" value="Unplaced"/>
</dbReference>
<dbReference type="SMART" id="SM00364">
    <property type="entry name" value="LRR_BAC"/>
    <property type="match status" value="2"/>
</dbReference>
<organism evidence="5 7">
    <name type="scientific">Bursaphelenchus xylophilus</name>
    <name type="common">Pinewood nematode worm</name>
    <name type="synonym">Aphelenchoides xylophilus</name>
    <dbReference type="NCBI Taxonomy" id="6326"/>
    <lineage>
        <taxon>Eukaryota</taxon>
        <taxon>Metazoa</taxon>
        <taxon>Ecdysozoa</taxon>
        <taxon>Nematoda</taxon>
        <taxon>Chromadorea</taxon>
        <taxon>Rhabditida</taxon>
        <taxon>Tylenchina</taxon>
        <taxon>Tylenchomorpha</taxon>
        <taxon>Aphelenchoidea</taxon>
        <taxon>Aphelenchoididae</taxon>
        <taxon>Bursaphelenchus</taxon>
    </lineage>
</organism>
<name>A0A1I7SB70_BURXY</name>
<dbReference type="Proteomes" id="UP000659654">
    <property type="component" value="Unassembled WGS sequence"/>
</dbReference>
<evidence type="ECO:0000256" key="3">
    <source>
        <dbReference type="ARBA" id="ARBA00023786"/>
    </source>
</evidence>
<dbReference type="OrthoDB" id="1053178at2759"/>
<reference evidence="7" key="1">
    <citation type="submission" date="2016-11" db="UniProtKB">
        <authorList>
            <consortium name="WormBaseParasite"/>
        </authorList>
    </citation>
    <scope>IDENTIFICATION</scope>
</reference>
<gene>
    <name evidence="4" type="ORF">BXYJ_LOCUS10327</name>
</gene>
<dbReference type="InterPro" id="IPR050715">
    <property type="entry name" value="LRR-SigEffector_domain"/>
</dbReference>
<dbReference type="PANTHER" id="PTHR45752:SF187">
    <property type="entry name" value="LEUCINE-RICH REPEAT AND IQ DOMAIN-CONTAINING PROTEIN 4"/>
    <property type="match status" value="1"/>
</dbReference>
<evidence type="ECO:0000256" key="2">
    <source>
        <dbReference type="ARBA" id="ARBA00022737"/>
    </source>
</evidence>
<evidence type="ECO:0000313" key="7">
    <source>
        <dbReference type="WBParaSite" id="BXY_1026700.1"/>
    </source>
</evidence>
<dbReference type="SMART" id="SM00369">
    <property type="entry name" value="LRR_TYP"/>
    <property type="match status" value="4"/>
</dbReference>
<dbReference type="PROSITE" id="PS51450">
    <property type="entry name" value="LRR"/>
    <property type="match status" value="2"/>
</dbReference>
<protein>
    <submittedName>
        <fullName evidence="4">(pine wood nematode) hypothetical protein</fullName>
    </submittedName>
</protein>
<evidence type="ECO:0000313" key="4">
    <source>
        <dbReference type="EMBL" id="CAD5228203.1"/>
    </source>
</evidence>
<evidence type="ECO:0000256" key="1">
    <source>
        <dbReference type="ARBA" id="ARBA00022614"/>
    </source>
</evidence>
<dbReference type="Gene3D" id="3.80.10.10">
    <property type="entry name" value="Ribonuclease Inhibitor"/>
    <property type="match status" value="1"/>
</dbReference>
<dbReference type="Pfam" id="PF13855">
    <property type="entry name" value="LRR_8"/>
    <property type="match status" value="1"/>
</dbReference>
<dbReference type="Proteomes" id="UP000582659">
    <property type="component" value="Unassembled WGS sequence"/>
</dbReference>
<dbReference type="EMBL" id="CAJFCV020000004">
    <property type="protein sequence ID" value="CAG9118706.1"/>
    <property type="molecule type" value="Genomic_DNA"/>
</dbReference>
<keyword evidence="6" id="KW-1185">Reference proteome</keyword>
<dbReference type="InterPro" id="IPR003591">
    <property type="entry name" value="Leu-rich_rpt_typical-subtyp"/>
</dbReference>
<dbReference type="AlphaFoldDB" id="A0A1I7SB70"/>
<dbReference type="EMBL" id="CAJFDI010000004">
    <property type="protein sequence ID" value="CAD5228203.1"/>
    <property type="molecule type" value="Genomic_DNA"/>
</dbReference>
<dbReference type="eggNOG" id="KOG0619">
    <property type="taxonomic scope" value="Eukaryota"/>
</dbReference>
<dbReference type="PANTHER" id="PTHR45752">
    <property type="entry name" value="LEUCINE-RICH REPEAT-CONTAINING"/>
    <property type="match status" value="1"/>
</dbReference>
<dbReference type="InterPro" id="IPR001611">
    <property type="entry name" value="Leu-rich_rpt"/>
</dbReference>
<dbReference type="WBParaSite" id="BXY_1026700.1">
    <property type="protein sequence ID" value="BXY_1026700.1"/>
    <property type="gene ID" value="BXY_1026700"/>
</dbReference>